<keyword evidence="1" id="KW-1133">Transmembrane helix</keyword>
<evidence type="ECO:0000256" key="1">
    <source>
        <dbReference type="SAM" id="Phobius"/>
    </source>
</evidence>
<gene>
    <name evidence="3" type="ORF">IAB36_02385</name>
</gene>
<protein>
    <submittedName>
        <fullName evidence="3">PH domain-containing protein</fullName>
    </submittedName>
</protein>
<name>A0A9D1AJ06_9FIRM</name>
<feature type="transmembrane region" description="Helical" evidence="1">
    <location>
        <begin position="40"/>
        <end position="60"/>
    </location>
</feature>
<evidence type="ECO:0000259" key="2">
    <source>
        <dbReference type="Pfam" id="PF03703"/>
    </source>
</evidence>
<evidence type="ECO:0000313" key="3">
    <source>
        <dbReference type="EMBL" id="HIR40656.1"/>
    </source>
</evidence>
<reference evidence="3" key="2">
    <citation type="journal article" date="2021" name="PeerJ">
        <title>Extensive microbial diversity within the chicken gut microbiome revealed by metagenomics and culture.</title>
        <authorList>
            <person name="Gilroy R."/>
            <person name="Ravi A."/>
            <person name="Getino M."/>
            <person name="Pursley I."/>
            <person name="Horton D.L."/>
            <person name="Alikhan N.F."/>
            <person name="Baker D."/>
            <person name="Gharbi K."/>
            <person name="Hall N."/>
            <person name="Watson M."/>
            <person name="Adriaenssens E.M."/>
            <person name="Foster-Nyarko E."/>
            <person name="Jarju S."/>
            <person name="Secka A."/>
            <person name="Antonio M."/>
            <person name="Oren A."/>
            <person name="Chaudhuri R.R."/>
            <person name="La Ragione R."/>
            <person name="Hildebrand F."/>
            <person name="Pallen M.J."/>
        </authorList>
    </citation>
    <scope>NUCLEOTIDE SEQUENCE</scope>
    <source>
        <strain evidence="3">CHK184-25365</strain>
    </source>
</reference>
<reference evidence="3" key="1">
    <citation type="submission" date="2020-10" db="EMBL/GenBank/DDBJ databases">
        <authorList>
            <person name="Gilroy R."/>
        </authorList>
    </citation>
    <scope>NUCLEOTIDE SEQUENCE</scope>
    <source>
        <strain evidence="3">CHK184-25365</strain>
    </source>
</reference>
<evidence type="ECO:0000313" key="4">
    <source>
        <dbReference type="Proteomes" id="UP000886749"/>
    </source>
</evidence>
<proteinExistence type="predicted"/>
<dbReference type="InterPro" id="IPR005182">
    <property type="entry name" value="YdbS-like_PH"/>
</dbReference>
<feature type="domain" description="YdbS-like PH" evidence="2">
    <location>
        <begin position="64"/>
        <end position="138"/>
    </location>
</feature>
<keyword evidence="1" id="KW-0472">Membrane</keyword>
<sequence>MKDGLSLPRKAFVMWEMVALLLTAVLEILLALLLERWFFLRLWTLWLLGLAAVIMVFWYLPLRYLNTEYKLESHSFWVCKGVFWQKTVCIPRNRVSYVNTFSDPISRLCKLRSIRVTAAGGSVWLFFLSETEARRILYALSPAFEEPI</sequence>
<comment type="caution">
    <text evidence="3">The sequence shown here is derived from an EMBL/GenBank/DDBJ whole genome shotgun (WGS) entry which is preliminary data.</text>
</comment>
<dbReference type="EMBL" id="DVGY01000056">
    <property type="protein sequence ID" value="HIR40656.1"/>
    <property type="molecule type" value="Genomic_DNA"/>
</dbReference>
<dbReference type="Proteomes" id="UP000886749">
    <property type="component" value="Unassembled WGS sequence"/>
</dbReference>
<dbReference type="PANTHER" id="PTHR34473">
    <property type="entry name" value="UPF0699 TRANSMEMBRANE PROTEIN YDBS"/>
    <property type="match status" value="1"/>
</dbReference>
<dbReference type="AlphaFoldDB" id="A0A9D1AJ06"/>
<organism evidence="3 4">
    <name type="scientific">Candidatus Egerieicola pullicola</name>
    <dbReference type="NCBI Taxonomy" id="2840775"/>
    <lineage>
        <taxon>Bacteria</taxon>
        <taxon>Bacillati</taxon>
        <taxon>Bacillota</taxon>
        <taxon>Clostridia</taxon>
        <taxon>Eubacteriales</taxon>
        <taxon>Oscillospiraceae</taxon>
        <taxon>Oscillospiraceae incertae sedis</taxon>
        <taxon>Candidatus Egerieicola</taxon>
    </lineage>
</organism>
<keyword evidence="1" id="KW-0812">Transmembrane</keyword>
<feature type="transmembrane region" description="Helical" evidence="1">
    <location>
        <begin position="12"/>
        <end position="34"/>
    </location>
</feature>
<dbReference type="PANTHER" id="PTHR34473:SF2">
    <property type="entry name" value="UPF0699 TRANSMEMBRANE PROTEIN YDBT"/>
    <property type="match status" value="1"/>
</dbReference>
<dbReference type="Pfam" id="PF03703">
    <property type="entry name" value="bPH_2"/>
    <property type="match status" value="1"/>
</dbReference>
<accession>A0A9D1AJ06</accession>